<sequence>MKKPDRRQAESGSLDAIYPMLDYNGEHEQLELLPLPPFAPTWPRPGTLPALVLDRLLTGERLTQPLFGTSYWRLAAYVQTLEDLGWSINCDWVHEAGYARPIKRYWLPPRVLMAARTTREGLQ</sequence>
<name>A0A157Z454_9BURK</name>
<dbReference type="Proteomes" id="UP000054870">
    <property type="component" value="Unassembled WGS sequence"/>
</dbReference>
<evidence type="ECO:0000313" key="1">
    <source>
        <dbReference type="EMBL" id="SAK40292.1"/>
    </source>
</evidence>
<proteinExistence type="predicted"/>
<dbReference type="AlphaFoldDB" id="A0A157Z454"/>
<comment type="caution">
    <text evidence="1">The sequence shown here is derived from an EMBL/GenBank/DDBJ whole genome shotgun (WGS) entry which is preliminary data.</text>
</comment>
<reference evidence="1" key="1">
    <citation type="submission" date="2016-01" db="EMBL/GenBank/DDBJ databases">
        <authorList>
            <person name="Peeters C."/>
        </authorList>
    </citation>
    <scope>NUCLEOTIDE SEQUENCE [LARGE SCALE GENOMIC DNA]</scope>
    <source>
        <strain evidence="1">LMG 29318</strain>
    </source>
</reference>
<keyword evidence="2" id="KW-1185">Reference proteome</keyword>
<dbReference type="OrthoDB" id="6615103at2"/>
<dbReference type="EMBL" id="FCOF02000001">
    <property type="protein sequence ID" value="SAK40292.1"/>
    <property type="molecule type" value="Genomic_DNA"/>
</dbReference>
<accession>A0A157Z454</accession>
<evidence type="ECO:0000313" key="2">
    <source>
        <dbReference type="Proteomes" id="UP000054870"/>
    </source>
</evidence>
<protein>
    <submittedName>
        <fullName evidence="1">Uncharacterized protein</fullName>
    </submittedName>
</protein>
<dbReference type="RefSeq" id="WP_061122196.1">
    <property type="nucleotide sequence ID" value="NZ_FCOF02000001.1"/>
</dbReference>
<organism evidence="1 2">
    <name type="scientific">Caballeronia catudaia</name>
    <dbReference type="NCBI Taxonomy" id="1777136"/>
    <lineage>
        <taxon>Bacteria</taxon>
        <taxon>Pseudomonadati</taxon>
        <taxon>Pseudomonadota</taxon>
        <taxon>Betaproteobacteria</taxon>
        <taxon>Burkholderiales</taxon>
        <taxon>Burkholderiaceae</taxon>
        <taxon>Caballeronia</taxon>
    </lineage>
</organism>
<gene>
    <name evidence="1" type="ORF">AWB75_00184</name>
</gene>